<reference evidence="12 27" key="2">
    <citation type="submission" date="2015-03" db="EMBL/GenBank/DDBJ databases">
        <authorList>
            <consortium name="Pathogen Informatics"/>
            <person name="Murphy D."/>
        </authorList>
    </citation>
    <scope>NUCLEOTIDE SEQUENCE [LARGE SCALE GENOMIC DNA]</scope>
    <source>
        <strain evidence="12 27">0268S</strain>
    </source>
</reference>
<dbReference type="GO" id="GO:0008168">
    <property type="term" value="F:methyltransferase activity"/>
    <property type="evidence" value="ECO:0007669"/>
    <property type="project" value="UniProtKB-UniRule"/>
</dbReference>
<dbReference type="PANTHER" id="PTHR43619">
    <property type="entry name" value="S-ADENOSYL-L-METHIONINE-DEPENDENT METHYLTRANSFERASE YKTD-RELATED"/>
    <property type="match status" value="1"/>
</dbReference>
<protein>
    <recommendedName>
        <fullName evidence="6">S-adenosyl-L-methionine-dependent methyltransferase</fullName>
        <ecNumber evidence="6">2.1.1.-</ecNumber>
    </recommendedName>
</protein>
<evidence type="ECO:0000313" key="24">
    <source>
        <dbReference type="Proteomes" id="UP000048600"/>
    </source>
</evidence>
<reference evidence="19 31" key="7">
    <citation type="submission" date="2018-08" db="EMBL/GenBank/DDBJ databases">
        <authorList>
            <person name="Fokvardsen B D."/>
            <person name="Norman A."/>
        </authorList>
    </citation>
    <scope>NUCLEOTIDE SEQUENCE [LARGE SCALE GENOMIC DNA]</scope>
    <source>
        <strain evidence="19 31">DKC2</strain>
    </source>
</reference>
<dbReference type="InterPro" id="IPR007213">
    <property type="entry name" value="Ppm1/Ppm2/Tcmp"/>
</dbReference>
<evidence type="ECO:0000313" key="13">
    <source>
        <dbReference type="EMBL" id="COU78071.1"/>
    </source>
</evidence>
<accession>A0A045HDJ9</accession>
<dbReference type="GeneID" id="45426738"/>
<dbReference type="EMBL" id="COPH01000010">
    <property type="protein sequence ID" value="CLV96346.1"/>
    <property type="molecule type" value="Genomic_DNA"/>
</dbReference>
<evidence type="ECO:0000256" key="5">
    <source>
        <dbReference type="ARBA" id="ARBA00022691"/>
    </source>
</evidence>
<evidence type="ECO:0000313" key="27">
    <source>
        <dbReference type="Proteomes" id="UP000050139"/>
    </source>
</evidence>
<dbReference type="SUPFAM" id="SSF53335">
    <property type="entry name" value="S-adenosyl-L-methionine-dependent methyltransferases"/>
    <property type="match status" value="1"/>
</dbReference>
<evidence type="ECO:0000256" key="2">
    <source>
        <dbReference type="ARBA" id="ARBA00008138"/>
    </source>
</evidence>
<reference evidence="16 32" key="8">
    <citation type="submission" date="2021-03" db="EMBL/GenBank/DDBJ databases">
        <title>Whole Genome Sequencing of Mycobacterium tuberculosis clinical isolates from Arunachal Pradesh, India.</title>
        <authorList>
            <person name="Singh S."/>
            <person name="Mudliar S.R."/>
            <person name="Kulsum U."/>
            <person name="Rufai S.B."/>
            <person name="Singh P.K."/>
            <person name="Umpo M."/>
            <person name="Nyori M."/>
        </authorList>
    </citation>
    <scope>NUCLEOTIDE SEQUENCE [LARGE SCALE GENOMIC DNA]</scope>
    <source>
        <strain evidence="16 32">OMICS/BPL/0142/20/SP</strain>
    </source>
</reference>
<evidence type="ECO:0000313" key="11">
    <source>
        <dbReference type="EMBL" id="CKT45346.1"/>
    </source>
</evidence>
<evidence type="ECO:0000256" key="6">
    <source>
        <dbReference type="RuleBase" id="RU362030"/>
    </source>
</evidence>
<dbReference type="Proteomes" id="UP000049023">
    <property type="component" value="Unassembled WGS sequence"/>
</dbReference>
<dbReference type="EMBL" id="LWDQ01000001">
    <property type="protein sequence ID" value="OMH60692.1"/>
    <property type="molecule type" value="Genomic_DNA"/>
</dbReference>
<evidence type="ECO:0000313" key="19">
    <source>
        <dbReference type="EMBL" id="VCU51032.1"/>
    </source>
</evidence>
<dbReference type="Proteomes" id="UP000189452">
    <property type="component" value="Chromosome"/>
</dbReference>
<proteinExistence type="inferred from homology"/>
<evidence type="ECO:0000313" key="16">
    <source>
        <dbReference type="EMBL" id="MBP0683383.1"/>
    </source>
</evidence>
<evidence type="ECO:0000313" key="22">
    <source>
        <dbReference type="Proteomes" id="UP000046947"/>
    </source>
</evidence>
<reference evidence="20 21" key="1">
    <citation type="submission" date="2015-03" db="EMBL/GenBank/DDBJ databases">
        <authorList>
            <consortium name="Pathogen Informatics"/>
        </authorList>
    </citation>
    <scope>NUCLEOTIDE SEQUENCE [LARGE SCALE GENOMIC DNA]</scope>
    <source>
        <strain evidence="11 25">Bir 172</strain>
        <strain evidence="9 28">Bir 185</strain>
        <strain evidence="10 26">Bir 187</strain>
        <strain evidence="13 21">G09801536</strain>
        <strain evidence="7 23">G09901357</strain>
        <strain evidence="8 22">H09601792</strain>
        <strain evidence="14 20">M09401471</strain>
        <strain evidence="15 24">P00601463</strain>
    </source>
</reference>
<evidence type="ECO:0000313" key="14">
    <source>
        <dbReference type="EMBL" id="COV44288.1"/>
    </source>
</evidence>
<dbReference type="PANTHER" id="PTHR43619:SF2">
    <property type="entry name" value="S-ADENOSYL-L-METHIONINE-DEPENDENT METHYLTRANSFERASES SUPERFAMILY PROTEIN"/>
    <property type="match status" value="1"/>
</dbReference>
<dbReference type="Proteomes" id="UP000044938">
    <property type="component" value="Unassembled WGS sequence"/>
</dbReference>
<evidence type="ECO:0000313" key="12">
    <source>
        <dbReference type="EMBL" id="CLV96346.1"/>
    </source>
</evidence>
<dbReference type="EC" id="2.1.1.-" evidence="6"/>
<name>A0A045HDJ9_MYCTX</name>
<evidence type="ECO:0000313" key="10">
    <source>
        <dbReference type="EMBL" id="CKT01807.1"/>
    </source>
</evidence>
<dbReference type="InterPro" id="IPR029063">
    <property type="entry name" value="SAM-dependent_MTases_sf"/>
</dbReference>
<evidence type="ECO:0000313" key="9">
    <source>
        <dbReference type="EMBL" id="CKR33263.1"/>
    </source>
</evidence>
<dbReference type="Proteomes" id="UP000045842">
    <property type="component" value="Unassembled WGS sequence"/>
</dbReference>
<dbReference type="EMBL" id="CSAJ01000014">
    <property type="protein sequence ID" value="COV44288.1"/>
    <property type="molecule type" value="Genomic_DNA"/>
</dbReference>
<dbReference type="SMR" id="A0A045HDJ9"/>
<dbReference type="InterPro" id="IPR011610">
    <property type="entry name" value="SAM_mthyl_Trfase_ML2640-like"/>
</dbReference>
<dbReference type="Proteomes" id="UP000050139">
    <property type="component" value="Unassembled WGS sequence"/>
</dbReference>
<dbReference type="Pfam" id="PF04072">
    <property type="entry name" value="LCM"/>
    <property type="match status" value="1"/>
</dbReference>
<dbReference type="EMBL" id="QTBD01000198">
    <property type="protein sequence ID" value="REQ49192.1"/>
    <property type="molecule type" value="Genomic_DNA"/>
</dbReference>
<reference evidence="17 29" key="3">
    <citation type="submission" date="2016-04" db="EMBL/GenBank/DDBJ databases">
        <authorList>
            <person name="Bigi M."/>
            <person name="Bigi F."/>
            <person name="Soria M.A."/>
        </authorList>
    </citation>
    <scope>NUCLEOTIDE SEQUENCE [LARGE SCALE GENOMIC DNA]</scope>
    <source>
        <strain evidence="17 29">6548</strain>
    </source>
</reference>
<evidence type="ECO:0000313" key="25">
    <source>
        <dbReference type="Proteomes" id="UP000048948"/>
    </source>
</evidence>
<evidence type="ECO:0000313" key="32">
    <source>
        <dbReference type="Proteomes" id="UP000671119"/>
    </source>
</evidence>
<evidence type="ECO:0000313" key="17">
    <source>
        <dbReference type="EMBL" id="OMH60692.1"/>
    </source>
</evidence>
<evidence type="ECO:0000313" key="29">
    <source>
        <dbReference type="Proteomes" id="UP000189452"/>
    </source>
</evidence>
<evidence type="ECO:0000313" key="31">
    <source>
        <dbReference type="Proteomes" id="UP000300237"/>
    </source>
</evidence>
<sequence>MARNPAAQTAFGPMVLAAVEQNEPPGRRLVDDDLADLFLPRPLRWLAGATRSAVLRRLLISASEWSGRGLWANLACRKRFIGDKLDEALGDIDAVVILGAGLDTRAYRLTRRVRMPVFEVDLPVNIARKAKTVRRVLGELPLSVRLVALDFEHDDLLTALAEHGYRTEYRVFFVCEGVTQYLTERAVRRTLEGLRAAAPGSRMVFTYVRRDFIDGTNRYGTRTLYHTVRQRRQLWHFGLDPEEVAGFLADYGWRLTEQAGPEELVQRYVEPTGRNLNASQIEWSAYAEKSEPVTPR</sequence>
<dbReference type="EMBL" id="CSAD01000024">
    <property type="protein sequence ID" value="COU78071.1"/>
    <property type="molecule type" value="Genomic_DNA"/>
</dbReference>
<evidence type="ECO:0000256" key="4">
    <source>
        <dbReference type="ARBA" id="ARBA00022679"/>
    </source>
</evidence>
<comment type="function">
    <text evidence="1 6">Exhibits S-adenosyl-L-methionine-dependent methyltransferase activity.</text>
</comment>
<dbReference type="OMA" id="VFFICEG"/>
<dbReference type="Proteomes" id="UP000050164">
    <property type="component" value="Unassembled WGS sequence"/>
</dbReference>
<dbReference type="Proteomes" id="UP000048948">
    <property type="component" value="Unassembled WGS sequence"/>
</dbReference>
<reference evidence="18" key="6">
    <citation type="submission" date="2018-07" db="EMBL/GenBank/DDBJ databases">
        <authorList>
            <person name="Shah S."/>
            <person name="Brown T."/>
            <person name="Auld S."/>
            <person name="Bratton K."/>
            <person name="Narechania A."/>
            <person name="Mathema B."/>
            <person name="Gandhi N."/>
        </authorList>
    </citation>
    <scope>NUCLEOTIDE SEQUENCE</scope>
    <source>
        <strain evidence="18">32301_S10</strain>
    </source>
</reference>
<organism evidence="7 23">
    <name type="scientific">Mycobacterium tuberculosis</name>
    <dbReference type="NCBI Taxonomy" id="1773"/>
    <lineage>
        <taxon>Bacteria</taxon>
        <taxon>Bacillati</taxon>
        <taxon>Actinomycetota</taxon>
        <taxon>Actinomycetes</taxon>
        <taxon>Mycobacteriales</taxon>
        <taxon>Mycobacteriaceae</taxon>
        <taxon>Mycobacterium</taxon>
        <taxon>Mycobacterium tuberculosis complex</taxon>
    </lineage>
</organism>
<keyword evidence="5 6" id="KW-0949">S-adenosyl-L-methionine</keyword>
<evidence type="ECO:0000256" key="3">
    <source>
        <dbReference type="ARBA" id="ARBA00022603"/>
    </source>
</evidence>
<dbReference type="EMBL" id="CNFU01001095">
    <property type="protein sequence ID" value="CKT01807.1"/>
    <property type="molecule type" value="Genomic_DNA"/>
</dbReference>
<dbReference type="Proteomes" id="UP000671119">
    <property type="component" value="Unassembled WGS sequence"/>
</dbReference>
<dbReference type="Proteomes" id="UP000300237">
    <property type="component" value="Chromosome"/>
</dbReference>
<dbReference type="Proteomes" id="UP000048289">
    <property type="component" value="Unassembled WGS sequence"/>
</dbReference>
<evidence type="ECO:0000313" key="7">
    <source>
        <dbReference type="EMBL" id="CFE39225.1"/>
    </source>
</evidence>
<evidence type="ECO:0000313" key="15">
    <source>
        <dbReference type="EMBL" id="COV64416.1"/>
    </source>
</evidence>
<dbReference type="Gene3D" id="3.40.50.150">
    <property type="entry name" value="Vaccinia Virus protein VP39"/>
    <property type="match status" value="1"/>
</dbReference>
<dbReference type="AlphaFoldDB" id="A0A045HDJ9"/>
<dbReference type="EMBL" id="CFOE01000167">
    <property type="protein sequence ID" value="CFE39225.1"/>
    <property type="molecule type" value="Genomic_DNA"/>
</dbReference>
<evidence type="ECO:0000256" key="1">
    <source>
        <dbReference type="ARBA" id="ARBA00003907"/>
    </source>
</evidence>
<dbReference type="EMBL" id="CFOH01000200">
    <property type="protein sequence ID" value="CFE49606.1"/>
    <property type="molecule type" value="Genomic_DNA"/>
</dbReference>
<keyword evidence="3 6" id="KW-0489">Methyltransferase</keyword>
<dbReference type="NCBIfam" id="TIGR00027">
    <property type="entry name" value="mthyl_TIGR00027"/>
    <property type="match status" value="1"/>
</dbReference>
<evidence type="ECO:0000313" key="18">
    <source>
        <dbReference type="EMBL" id="REQ49192.1"/>
    </source>
</evidence>
<dbReference type="EMBL" id="CNFT01000198">
    <property type="protein sequence ID" value="CKR33263.1"/>
    <property type="molecule type" value="Genomic_DNA"/>
</dbReference>
<evidence type="ECO:0000313" key="8">
    <source>
        <dbReference type="EMBL" id="CFE49606.1"/>
    </source>
</evidence>
<dbReference type="RefSeq" id="WP_003899463.1">
    <property type="nucleotide sequence ID" value="NZ_AP017901.1"/>
</dbReference>
<reference evidence="17 29" key="5">
    <citation type="submission" date="2017-02" db="EMBL/GenBank/DDBJ databases">
        <title>Protein polymorphisms may explain contrasting epidemiological fitness of two variants of a multidrug-resistant Mycobacterium tuberculosis strain.</title>
        <authorList>
            <person name="Bigi M.M."/>
            <person name="Lopez B."/>
            <person name="Blanco F.C."/>
            <person name="Sasiain M.C."/>
            <person name="De La Barrera S."/>
            <person name="Ritacco V."/>
            <person name="Bigi F."/>
            <person name="Soria M.A."/>
        </authorList>
    </citation>
    <scope>NUCLEOTIDE SEQUENCE [LARGE SCALE GENOMIC DNA]</scope>
    <source>
        <strain evidence="17 29">6548</strain>
    </source>
</reference>
<dbReference type="GO" id="GO:0032259">
    <property type="term" value="P:methylation"/>
    <property type="evidence" value="ECO:0007669"/>
    <property type="project" value="UniProtKB-KW"/>
</dbReference>
<dbReference type="EMBL" id="JAGIZI010000012">
    <property type="protein sequence ID" value="MBP0683383.1"/>
    <property type="molecule type" value="Genomic_DNA"/>
</dbReference>
<dbReference type="EMBL" id="CHKL01000019">
    <property type="protein sequence ID" value="COV64416.1"/>
    <property type="molecule type" value="Genomic_DNA"/>
</dbReference>
<evidence type="ECO:0000313" key="21">
    <source>
        <dbReference type="Proteomes" id="UP000045842"/>
    </source>
</evidence>
<dbReference type="Proteomes" id="UP000046947">
    <property type="component" value="Unassembled WGS sequence"/>
</dbReference>
<dbReference type="Proteomes" id="UP000256381">
    <property type="component" value="Unassembled WGS sequence"/>
</dbReference>
<evidence type="ECO:0000313" key="23">
    <source>
        <dbReference type="Proteomes" id="UP000048289"/>
    </source>
</evidence>
<dbReference type="EMBL" id="LR027516">
    <property type="protein sequence ID" value="VCU51032.1"/>
    <property type="molecule type" value="Genomic_DNA"/>
</dbReference>
<gene>
    <name evidence="17" type="ORF">A4S10_02876</name>
    <name evidence="19" type="ORF">DKC2_2889</name>
    <name evidence="18" type="ORF">DSJ38_16675</name>
    <name evidence="13" type="ORF">ERS007679_00364</name>
    <name evidence="7" type="ORF">ERS007681_01599</name>
    <name evidence="8" type="ORF">ERS007688_01524</name>
    <name evidence="14" type="ORF">ERS007720_00233</name>
    <name evidence="15" type="ORF">ERS007741_00348</name>
    <name evidence="11" type="ORF">ERS027646_03602</name>
    <name evidence="9" type="ORF">ERS027659_01168</name>
    <name evidence="10" type="ORF">ERS027661_03830</name>
    <name evidence="12" type="ORF">ERS094118_01617</name>
    <name evidence="16" type="ORF">J8J21_09650</name>
</gene>
<reference evidence="18 30" key="4">
    <citation type="journal article" date="2017" name="N. Engl. J. Med.">
        <title>Transmission of Extensively Drug-Resistant Tuberculosis in South Africa.</title>
        <authorList>
            <person name="Shah N.S."/>
            <person name="Auld S.C."/>
            <person name="Brust J.C."/>
            <person name="Mathema B."/>
            <person name="Ismail N."/>
            <person name="Moodley P."/>
            <person name="Mlisana K."/>
            <person name="Allana S."/>
            <person name="Campbell A."/>
            <person name="Mthiyane T."/>
            <person name="Morris N."/>
            <person name="Mpangase P."/>
            <person name="van der Meulen H."/>
            <person name="Omar S.V."/>
            <person name="Brown T.S."/>
            <person name="Narechania A."/>
            <person name="Shaskina E."/>
            <person name="Kapwata T."/>
            <person name="Kreiswirth B."/>
            <person name="Gandhi N.R."/>
        </authorList>
    </citation>
    <scope>NUCLEOTIDE SEQUENCE [LARGE SCALE GENOMIC DNA]</scope>
    <source>
        <strain evidence="18 30">32301_S10</strain>
    </source>
</reference>
<dbReference type="FunFam" id="3.40.50.150:FF:000399">
    <property type="entry name" value="S-adenosyl-L-methionine-dependent methyltransferase"/>
    <property type="match status" value="1"/>
</dbReference>
<evidence type="ECO:0000313" key="30">
    <source>
        <dbReference type="Proteomes" id="UP000256381"/>
    </source>
</evidence>
<evidence type="ECO:0000313" key="20">
    <source>
        <dbReference type="Proteomes" id="UP000044938"/>
    </source>
</evidence>
<evidence type="ECO:0000313" key="26">
    <source>
        <dbReference type="Proteomes" id="UP000049023"/>
    </source>
</evidence>
<evidence type="ECO:0000313" key="28">
    <source>
        <dbReference type="Proteomes" id="UP000050164"/>
    </source>
</evidence>
<comment type="similarity">
    <text evidence="2 6">Belongs to the UPF0677 family.</text>
</comment>
<dbReference type="EMBL" id="CNGE01000874">
    <property type="protein sequence ID" value="CKT45346.1"/>
    <property type="molecule type" value="Genomic_DNA"/>
</dbReference>
<dbReference type="Proteomes" id="UP000048600">
    <property type="component" value="Unassembled WGS sequence"/>
</dbReference>
<keyword evidence="4 7" id="KW-0808">Transferase</keyword>